<dbReference type="AlphaFoldDB" id="A0A316UJQ3"/>
<accession>A0A316UJQ3</accession>
<protein>
    <submittedName>
        <fullName evidence="3">Uncharacterized protein</fullName>
    </submittedName>
</protein>
<evidence type="ECO:0000256" key="1">
    <source>
        <dbReference type="SAM" id="MobiDB-lite"/>
    </source>
</evidence>
<sequence>MWTTNSQPGNSVRRGFDSLLAHIAFCCLFFFATEVGISGNLKSGGHRVDVDFAASMLPAVEENSYSLRRPPSANVRRTTGRYHQSQTRHAPPYRLC</sequence>
<dbReference type="Proteomes" id="UP000245942">
    <property type="component" value="Unassembled WGS sequence"/>
</dbReference>
<keyword evidence="2" id="KW-0812">Transmembrane</keyword>
<feature type="transmembrane region" description="Helical" evidence="2">
    <location>
        <begin position="20"/>
        <end position="37"/>
    </location>
</feature>
<feature type="region of interest" description="Disordered" evidence="1">
    <location>
        <begin position="67"/>
        <end position="96"/>
    </location>
</feature>
<dbReference type="GeneID" id="37011564"/>
<dbReference type="EMBL" id="KZ819321">
    <property type="protein sequence ID" value="PWN24203.1"/>
    <property type="molecule type" value="Genomic_DNA"/>
</dbReference>
<evidence type="ECO:0000313" key="4">
    <source>
        <dbReference type="Proteomes" id="UP000245942"/>
    </source>
</evidence>
<proteinExistence type="predicted"/>
<dbReference type="RefSeq" id="XP_025351363.1">
    <property type="nucleotide sequence ID" value="XM_025489830.1"/>
</dbReference>
<gene>
    <name evidence="3" type="ORF">BCV69DRAFT_22940</name>
</gene>
<feature type="compositionally biased region" description="Polar residues" evidence="1">
    <location>
        <begin position="75"/>
        <end position="88"/>
    </location>
</feature>
<name>A0A316UJQ3_9BASI</name>
<keyword evidence="4" id="KW-1185">Reference proteome</keyword>
<keyword evidence="2" id="KW-1133">Transmembrane helix</keyword>
<reference evidence="3 4" key="1">
    <citation type="journal article" date="2018" name="Mol. Biol. Evol.">
        <title>Broad Genomic Sampling Reveals a Smut Pathogenic Ancestry of the Fungal Clade Ustilaginomycotina.</title>
        <authorList>
            <person name="Kijpornyongpan T."/>
            <person name="Mondo S.J."/>
            <person name="Barry K."/>
            <person name="Sandor L."/>
            <person name="Lee J."/>
            <person name="Lipzen A."/>
            <person name="Pangilinan J."/>
            <person name="LaButti K."/>
            <person name="Hainaut M."/>
            <person name="Henrissat B."/>
            <person name="Grigoriev I.V."/>
            <person name="Spatafora J.W."/>
            <person name="Aime M.C."/>
        </authorList>
    </citation>
    <scope>NUCLEOTIDE SEQUENCE [LARGE SCALE GENOMIC DNA]</scope>
    <source>
        <strain evidence="3 4">MCA 4718</strain>
    </source>
</reference>
<evidence type="ECO:0000313" key="3">
    <source>
        <dbReference type="EMBL" id="PWN24203.1"/>
    </source>
</evidence>
<organism evidence="3 4">
    <name type="scientific">Pseudomicrostroma glucosiphilum</name>
    <dbReference type="NCBI Taxonomy" id="1684307"/>
    <lineage>
        <taxon>Eukaryota</taxon>
        <taxon>Fungi</taxon>
        <taxon>Dikarya</taxon>
        <taxon>Basidiomycota</taxon>
        <taxon>Ustilaginomycotina</taxon>
        <taxon>Exobasidiomycetes</taxon>
        <taxon>Microstromatales</taxon>
        <taxon>Microstromatales incertae sedis</taxon>
        <taxon>Pseudomicrostroma</taxon>
    </lineage>
</organism>
<keyword evidence="2" id="KW-0472">Membrane</keyword>
<evidence type="ECO:0000256" key="2">
    <source>
        <dbReference type="SAM" id="Phobius"/>
    </source>
</evidence>